<evidence type="ECO:0000256" key="1">
    <source>
        <dbReference type="ARBA" id="ARBA00022737"/>
    </source>
</evidence>
<dbReference type="CDD" id="cd22408">
    <property type="entry name" value="KH-I_Vigilin_rpt4"/>
    <property type="match status" value="1"/>
</dbReference>
<dbReference type="InterPro" id="IPR004087">
    <property type="entry name" value="KH_dom"/>
</dbReference>
<feature type="domain" description="K Homology" evidence="5">
    <location>
        <begin position="910"/>
        <end position="989"/>
    </location>
</feature>
<dbReference type="SUPFAM" id="SSF54791">
    <property type="entry name" value="Eukaryotic type KH-domain (KH-domain type I)"/>
    <property type="match status" value="10"/>
</dbReference>
<feature type="domain" description="K Homology" evidence="5">
    <location>
        <begin position="699"/>
        <end position="762"/>
    </location>
</feature>
<keyword evidence="1" id="KW-0677">Repeat</keyword>
<dbReference type="JaponicusDB" id="SJAG_03696">
    <property type="gene designation" value="vgl1"/>
</dbReference>
<feature type="domain" description="K Homology" evidence="5">
    <location>
        <begin position="535"/>
        <end position="608"/>
    </location>
</feature>
<dbReference type="Gene3D" id="3.30.1370.10">
    <property type="entry name" value="K Homology domain, type 1"/>
    <property type="match status" value="10"/>
</dbReference>
<feature type="compositionally biased region" description="Polar residues" evidence="4">
    <location>
        <begin position="1"/>
        <end position="12"/>
    </location>
</feature>
<reference evidence="6 8" key="1">
    <citation type="journal article" date="2011" name="Science">
        <title>Comparative functional genomics of the fission yeasts.</title>
        <authorList>
            <person name="Rhind N."/>
            <person name="Chen Z."/>
            <person name="Yassour M."/>
            <person name="Thompson D.A."/>
            <person name="Haas B.J."/>
            <person name="Habib N."/>
            <person name="Wapinski I."/>
            <person name="Roy S."/>
            <person name="Lin M.F."/>
            <person name="Heiman D.I."/>
            <person name="Young S.K."/>
            <person name="Furuya K."/>
            <person name="Guo Y."/>
            <person name="Pidoux A."/>
            <person name="Chen H.M."/>
            <person name="Robbertse B."/>
            <person name="Goldberg J.M."/>
            <person name="Aoki K."/>
            <person name="Bayne E.H."/>
            <person name="Berlin A.M."/>
            <person name="Desjardins C.A."/>
            <person name="Dobbs E."/>
            <person name="Dukaj L."/>
            <person name="Fan L."/>
            <person name="FitzGerald M.G."/>
            <person name="French C."/>
            <person name="Gujja S."/>
            <person name="Hansen K."/>
            <person name="Keifenheim D."/>
            <person name="Levin J.Z."/>
            <person name="Mosher R.A."/>
            <person name="Mueller C.A."/>
            <person name="Pfiffner J."/>
            <person name="Priest M."/>
            <person name="Russ C."/>
            <person name="Smialowska A."/>
            <person name="Swoboda P."/>
            <person name="Sykes S.M."/>
            <person name="Vaughn M."/>
            <person name="Vengrova S."/>
            <person name="Yoder R."/>
            <person name="Zeng Q."/>
            <person name="Allshire R."/>
            <person name="Baulcombe D."/>
            <person name="Birren B.W."/>
            <person name="Brown W."/>
            <person name="Ekwall K."/>
            <person name="Kellis M."/>
            <person name="Leatherwood J."/>
            <person name="Levin H."/>
            <person name="Margalit H."/>
            <person name="Martienssen R."/>
            <person name="Nieduszynski C.A."/>
            <person name="Spatafora J.W."/>
            <person name="Friedman N."/>
            <person name="Dalgaard J.Z."/>
            <person name="Baumann P."/>
            <person name="Niki H."/>
            <person name="Regev A."/>
            <person name="Nusbaum C."/>
        </authorList>
    </citation>
    <scope>NUCLEOTIDE SEQUENCE [LARGE SCALE GENOMIC DNA]</scope>
    <source>
        <strain evidence="8">yFS275 / FY16936</strain>
    </source>
</reference>
<dbReference type="Pfam" id="PF22952">
    <property type="entry name" value="KH_11"/>
    <property type="match status" value="1"/>
</dbReference>
<dbReference type="PANTHER" id="PTHR10288">
    <property type="entry name" value="KH DOMAIN CONTAINING RNA BINDING PROTEIN"/>
    <property type="match status" value="1"/>
</dbReference>
<dbReference type="VEuPathDB" id="FungiDB:SJAG_03696"/>
<feature type="compositionally biased region" description="Low complexity" evidence="4">
    <location>
        <begin position="109"/>
        <end position="134"/>
    </location>
</feature>
<evidence type="ECO:0000313" key="7">
    <source>
        <dbReference type="JaponicusDB" id="SJAG_03696"/>
    </source>
</evidence>
<feature type="domain" description="K Homology" evidence="5">
    <location>
        <begin position="132"/>
        <end position="211"/>
    </location>
</feature>
<evidence type="ECO:0000256" key="2">
    <source>
        <dbReference type="ARBA" id="ARBA00022884"/>
    </source>
</evidence>
<feature type="domain" description="K Homology" evidence="5">
    <location>
        <begin position="1163"/>
        <end position="1230"/>
    </location>
</feature>
<dbReference type="HOGENOM" id="CLU_003293_1_1_1"/>
<dbReference type="GeneID" id="7052212"/>
<feature type="compositionally biased region" description="Basic and acidic residues" evidence="4">
    <location>
        <begin position="52"/>
        <end position="68"/>
    </location>
</feature>
<dbReference type="InterPro" id="IPR054548">
    <property type="entry name" value="SCP160-like_KH"/>
</dbReference>
<dbReference type="Pfam" id="PF24668">
    <property type="entry name" value="KH_Vigilin"/>
    <property type="match status" value="1"/>
</dbReference>
<organism evidence="6 8">
    <name type="scientific">Schizosaccharomyces japonicus (strain yFS275 / FY16936)</name>
    <name type="common">Fission yeast</name>
    <dbReference type="NCBI Taxonomy" id="402676"/>
    <lineage>
        <taxon>Eukaryota</taxon>
        <taxon>Fungi</taxon>
        <taxon>Dikarya</taxon>
        <taxon>Ascomycota</taxon>
        <taxon>Taphrinomycotina</taxon>
        <taxon>Schizosaccharomycetes</taxon>
        <taxon>Schizosaccharomycetales</taxon>
        <taxon>Schizosaccharomycetaceae</taxon>
        <taxon>Schizosaccharomyces</taxon>
    </lineage>
</organism>
<dbReference type="eggNOG" id="KOG2208">
    <property type="taxonomic scope" value="Eukaryota"/>
</dbReference>
<dbReference type="GO" id="GO:0005783">
    <property type="term" value="C:endoplasmic reticulum"/>
    <property type="evidence" value="ECO:0007669"/>
    <property type="project" value="EnsemblFungi"/>
</dbReference>
<dbReference type="InterPro" id="IPR057778">
    <property type="entry name" value="KH_Vigilin_N"/>
</dbReference>
<dbReference type="OMA" id="DHAGQQV"/>
<dbReference type="PROSITE" id="PS50084">
    <property type="entry name" value="KH_TYPE_1"/>
    <property type="match status" value="10"/>
</dbReference>
<dbReference type="AlphaFoldDB" id="B6K4Y1"/>
<proteinExistence type="predicted"/>
<evidence type="ECO:0000313" key="6">
    <source>
        <dbReference type="EMBL" id="EEB08538.1"/>
    </source>
</evidence>
<keyword evidence="8" id="KW-1185">Reference proteome</keyword>
<evidence type="ECO:0000256" key="4">
    <source>
        <dbReference type="SAM" id="MobiDB-lite"/>
    </source>
</evidence>
<feature type="domain" description="K Homology" evidence="5">
    <location>
        <begin position="376"/>
        <end position="445"/>
    </location>
</feature>
<dbReference type="Proteomes" id="UP000001744">
    <property type="component" value="Unassembled WGS sequence"/>
</dbReference>
<name>B6K4Y1_SCHJY</name>
<feature type="domain" description="K Homology" evidence="5">
    <location>
        <begin position="616"/>
        <end position="690"/>
    </location>
</feature>
<dbReference type="InterPro" id="IPR004088">
    <property type="entry name" value="KH_dom_type_1"/>
</dbReference>
<evidence type="ECO:0000256" key="3">
    <source>
        <dbReference type="PROSITE-ProRule" id="PRU00117"/>
    </source>
</evidence>
<feature type="domain" description="K Homology" evidence="5">
    <location>
        <begin position="212"/>
        <end position="294"/>
    </location>
</feature>
<dbReference type="RefSeq" id="XP_002174831.1">
    <property type="nucleotide sequence ID" value="XM_002174795.1"/>
</dbReference>
<dbReference type="GO" id="GO:0070935">
    <property type="term" value="P:3'-UTR-mediated mRNA stabilization"/>
    <property type="evidence" value="ECO:0000318"/>
    <property type="project" value="GO_Central"/>
</dbReference>
<feature type="domain" description="K Homology" evidence="5">
    <location>
        <begin position="847"/>
        <end position="906"/>
    </location>
</feature>
<dbReference type="GO" id="GO:0010494">
    <property type="term" value="C:cytoplasmic stress granule"/>
    <property type="evidence" value="ECO:0007669"/>
    <property type="project" value="EnsemblFungi"/>
</dbReference>
<feature type="domain" description="K Homology" evidence="5">
    <location>
        <begin position="766"/>
        <end position="846"/>
    </location>
</feature>
<dbReference type="GO" id="GO:0005737">
    <property type="term" value="C:cytoplasm"/>
    <property type="evidence" value="ECO:0000318"/>
    <property type="project" value="GO_Central"/>
</dbReference>
<dbReference type="SMART" id="SM00322">
    <property type="entry name" value="KH"/>
    <property type="match status" value="12"/>
</dbReference>
<accession>B6K4Y1</accession>
<dbReference type="Pfam" id="PF00013">
    <property type="entry name" value="KH_1"/>
    <property type="match status" value="8"/>
</dbReference>
<protein>
    <submittedName>
        <fullName evidence="6">Vigilin</fullName>
    </submittedName>
</protein>
<dbReference type="GO" id="GO:0035925">
    <property type="term" value="F:mRNA 3'-UTR AU-rich region binding"/>
    <property type="evidence" value="ECO:0000318"/>
    <property type="project" value="GO_Central"/>
</dbReference>
<dbReference type="GO" id="GO:0005634">
    <property type="term" value="C:nucleus"/>
    <property type="evidence" value="ECO:0000318"/>
    <property type="project" value="GO_Central"/>
</dbReference>
<evidence type="ECO:0000259" key="5">
    <source>
        <dbReference type="SMART" id="SM00322"/>
    </source>
</evidence>
<keyword evidence="2 3" id="KW-0694">RNA-binding</keyword>
<feature type="domain" description="K Homology" evidence="5">
    <location>
        <begin position="993"/>
        <end position="1062"/>
    </location>
</feature>
<gene>
    <name evidence="7" type="primary">vgl1</name>
    <name evidence="6" type="ORF">SJAG_03696</name>
</gene>
<feature type="region of interest" description="Disordered" evidence="4">
    <location>
        <begin position="1"/>
        <end position="134"/>
    </location>
</feature>
<feature type="compositionally biased region" description="Low complexity" evidence="4">
    <location>
        <begin position="25"/>
        <end position="47"/>
    </location>
</feature>
<feature type="domain" description="K Homology" evidence="5">
    <location>
        <begin position="298"/>
        <end position="371"/>
    </location>
</feature>
<dbReference type="STRING" id="402676.B6K4Y1"/>
<sequence length="1232" mass="136002">MDALQEVSSNPVVETEEKVSELFPETESTANETSSSQSLMDSSVSPSVLVQRAHEQVHQSAKKEVDKASKKKVSKPVVDVHSETAFPSLTPSNADAPKTRRPLAWVKGNTASSASSRTKSPASSAASPTASANKSKSVCVETVTMTPEQQAPIREFGKQGSVGEIIKGIITKTNTSINVSTASRTKTTTYLIRGKAADVELAKRLVYKNFGRQVVLKVVVPSFVNGSIIGAHGQTLKGIMERSMTNIQFPKREDESSSSKMEDEVDENDVTEITISGEMNGAEMARKEIEEIVNKRTSHTTVQVTSIPSDFYDLIRGPNNSSIEKMEEGKDLKINVPFATPVSEGLVAPIIVSGDKQAVRECVLTLEGLHEELSRTTIPTMISIPRRQHRFIAGEKASGIHEIAEKTGCSVVLPTAKDPTSELVIVRGPAMAISEGIRLTMERANSTLIDALNITPAYASAEDPFAHACILARLFTRMKLLAPIESSNSVNIFVPKREELKTSKKAVVLEISGKEKDGLHKAREELVQLVNNYPPWKFHHVEIDPLLQRYVIGAKGRNLQRIKKDHNVTILLEENDPDVVLCFEGEVSAEEKPEDVQNKLSELAANIQKFAIDSAKITSETLDIPSKYHKYIVGPKGTTLNAIIGSSDENVIVQLGTSSHRESSTENDVYIRGFQSDVERIAREIKQIVHEAKNTEILNSYVVEFEIPQEYSKNIIGKSGSNVMKLREKLGTQISIDDGHVKIQGIKKNVEEAKAQILSQVEALKDDTILRLNIPHEFHRALIGPNGVYVRRLEEKYDVRVRFPRENETDATSSSVMQPASADEVVIRGGKKSANAAKGRAYGVVQLREKDEIVGRNGMNIENLRTQYGVMIDIEDSEDSETSNLKIKGEEASVKDAVKTINEVVTEIENQVEKVIIIENELHRSLIGPGGSTLQKIILSCGGPSDRSISARLVSFPKESRKDKPNEVVLRGEKQIVEALAEKLLETAEELKNRSVLEMTIPQRTVSAIIGRMGSTRRDIEEKASVKLNIPNRTNADTVTIKIEGIAENCEQARKLIEDIVEAQYQTTTEVPKALAQRLLQSNILRNAYSRHHVYVDRPHKMEAGKTTIAVIADEEEAEYPWKLVREVVDEADTQSWTIRGRKENVEKAISAINTFVDQQKNGNCVGYLNIPSKFHRVIIGAGGSTVNKIRKETKTQIDIPRTPGDDIVTIKGDEANVQKTRELIIEVVSSN</sequence>
<evidence type="ECO:0000313" key="8">
    <source>
        <dbReference type="Proteomes" id="UP000001744"/>
    </source>
</evidence>
<dbReference type="EMBL" id="KE651167">
    <property type="protein sequence ID" value="EEB08538.1"/>
    <property type="molecule type" value="Genomic_DNA"/>
</dbReference>
<dbReference type="OrthoDB" id="10027144at2759"/>
<dbReference type="InterPro" id="IPR036612">
    <property type="entry name" value="KH_dom_type_1_sf"/>
</dbReference>